<comment type="caution">
    <text evidence="2">The sequence shown here is derived from an EMBL/GenBank/DDBJ whole genome shotgun (WGS) entry which is preliminary data.</text>
</comment>
<reference evidence="2" key="1">
    <citation type="submission" date="2020-10" db="EMBL/GenBank/DDBJ databases">
        <authorList>
            <person name="Han B."/>
            <person name="Lu T."/>
            <person name="Zhao Q."/>
            <person name="Huang X."/>
            <person name="Zhao Y."/>
        </authorList>
    </citation>
    <scope>NUCLEOTIDE SEQUENCE</scope>
</reference>
<feature type="region of interest" description="Disordered" evidence="1">
    <location>
        <begin position="141"/>
        <end position="177"/>
    </location>
</feature>
<sequence length="222" mass="25599">MSSVLQPDFPRLIPFDARRDYVTWARNVENYLAQNDLSDTIVSGSNCSKQEKAQALFYIHLHLNEDFKNEYMLERDPLVIWQSLKDRFDRMKAVELPRAKLDWDCLHFSNFDSVTAYDSALRRIVSQLKLCDKEITDEEMIEKTLSTSPPRGERPSGAHEKSKCQTSPEGVFQKEEKTGSEWEVELSGISSLSPGPVKNYIFWSSVHVRPTYSSVIDFMFAC</sequence>
<gene>
    <name evidence="2" type="ORF">NCGR_LOCUS11776</name>
</gene>
<proteinExistence type="predicted"/>
<evidence type="ECO:0000256" key="1">
    <source>
        <dbReference type="SAM" id="MobiDB-lite"/>
    </source>
</evidence>
<dbReference type="AlphaFoldDB" id="A0A811N7S8"/>
<dbReference type="Proteomes" id="UP000604825">
    <property type="component" value="Unassembled WGS sequence"/>
</dbReference>
<dbReference type="Pfam" id="PF14223">
    <property type="entry name" value="Retrotran_gag_2"/>
    <property type="match status" value="1"/>
</dbReference>
<dbReference type="PANTHER" id="PTHR33325:SF11">
    <property type="entry name" value="COLD SHOCK DOMAIN-CONTAINING PROTEIN 4-LIKE"/>
    <property type="match status" value="1"/>
</dbReference>
<protein>
    <submittedName>
        <fullName evidence="2">Uncharacterized protein</fullName>
    </submittedName>
</protein>
<dbReference type="PANTHER" id="PTHR33325">
    <property type="entry name" value="ZINC FINGER, CCHC-TYPE-RELATED"/>
    <property type="match status" value="1"/>
</dbReference>
<evidence type="ECO:0000313" key="2">
    <source>
        <dbReference type="EMBL" id="CAD6217819.1"/>
    </source>
</evidence>
<keyword evidence="3" id="KW-1185">Reference proteome</keyword>
<evidence type="ECO:0000313" key="3">
    <source>
        <dbReference type="Proteomes" id="UP000604825"/>
    </source>
</evidence>
<dbReference type="EMBL" id="CAJGYO010000003">
    <property type="protein sequence ID" value="CAD6217819.1"/>
    <property type="molecule type" value="Genomic_DNA"/>
</dbReference>
<accession>A0A811N7S8</accession>
<organism evidence="2 3">
    <name type="scientific">Miscanthus lutarioriparius</name>
    <dbReference type="NCBI Taxonomy" id="422564"/>
    <lineage>
        <taxon>Eukaryota</taxon>
        <taxon>Viridiplantae</taxon>
        <taxon>Streptophyta</taxon>
        <taxon>Embryophyta</taxon>
        <taxon>Tracheophyta</taxon>
        <taxon>Spermatophyta</taxon>
        <taxon>Magnoliopsida</taxon>
        <taxon>Liliopsida</taxon>
        <taxon>Poales</taxon>
        <taxon>Poaceae</taxon>
        <taxon>PACMAD clade</taxon>
        <taxon>Panicoideae</taxon>
        <taxon>Andropogonodae</taxon>
        <taxon>Andropogoneae</taxon>
        <taxon>Saccharinae</taxon>
        <taxon>Miscanthus</taxon>
    </lineage>
</organism>
<name>A0A811N7S8_9POAL</name>
<feature type="compositionally biased region" description="Basic and acidic residues" evidence="1">
    <location>
        <begin position="151"/>
        <end position="163"/>
    </location>
</feature>
<dbReference type="OrthoDB" id="692949at2759"/>